<feature type="region of interest" description="Disordered" evidence="1">
    <location>
        <begin position="30"/>
        <end position="51"/>
    </location>
</feature>
<organism evidence="2 3">
    <name type="scientific">Amycolatopsis halotolerans</name>
    <dbReference type="NCBI Taxonomy" id="330083"/>
    <lineage>
        <taxon>Bacteria</taxon>
        <taxon>Bacillati</taxon>
        <taxon>Actinomycetota</taxon>
        <taxon>Actinomycetes</taxon>
        <taxon>Pseudonocardiales</taxon>
        <taxon>Pseudonocardiaceae</taxon>
        <taxon>Amycolatopsis</taxon>
    </lineage>
</organism>
<dbReference type="RefSeq" id="WP_377874173.1">
    <property type="nucleotide sequence ID" value="NZ_JBHMAY010000068.1"/>
</dbReference>
<gene>
    <name evidence="2" type="ORF">ACFORO_33225</name>
</gene>
<name>A0ABV7QRV4_9PSEU</name>
<protein>
    <submittedName>
        <fullName evidence="2">Uncharacterized protein</fullName>
    </submittedName>
</protein>
<reference evidence="3" key="1">
    <citation type="journal article" date="2019" name="Int. J. Syst. Evol. Microbiol.">
        <title>The Global Catalogue of Microorganisms (GCM) 10K type strain sequencing project: providing services to taxonomists for standard genome sequencing and annotation.</title>
        <authorList>
            <consortium name="The Broad Institute Genomics Platform"/>
            <consortium name="The Broad Institute Genome Sequencing Center for Infectious Disease"/>
            <person name="Wu L."/>
            <person name="Ma J."/>
        </authorList>
    </citation>
    <scope>NUCLEOTIDE SEQUENCE [LARGE SCALE GENOMIC DNA]</scope>
    <source>
        <strain evidence="3">CGMCC 4.7682</strain>
    </source>
</reference>
<dbReference type="EMBL" id="JBHRWI010000045">
    <property type="protein sequence ID" value="MFC3515075.1"/>
    <property type="molecule type" value="Genomic_DNA"/>
</dbReference>
<proteinExistence type="predicted"/>
<evidence type="ECO:0000313" key="3">
    <source>
        <dbReference type="Proteomes" id="UP001595764"/>
    </source>
</evidence>
<keyword evidence="3" id="KW-1185">Reference proteome</keyword>
<evidence type="ECO:0000256" key="1">
    <source>
        <dbReference type="SAM" id="MobiDB-lite"/>
    </source>
</evidence>
<evidence type="ECO:0000313" key="2">
    <source>
        <dbReference type="EMBL" id="MFC3515075.1"/>
    </source>
</evidence>
<accession>A0ABV7QRV4</accession>
<dbReference type="Proteomes" id="UP001595764">
    <property type="component" value="Unassembled WGS sequence"/>
</dbReference>
<comment type="caution">
    <text evidence="2">The sequence shown here is derived from an EMBL/GenBank/DDBJ whole genome shotgun (WGS) entry which is preliminary data.</text>
</comment>
<sequence>MLVVNPGSGSPLGILRQLGMVVLPKALLAKPKEPAKSTPSAPRVTRHADSR</sequence>